<proteinExistence type="predicted"/>
<dbReference type="Gene3D" id="1.10.260.40">
    <property type="entry name" value="lambda repressor-like DNA-binding domains"/>
    <property type="match status" value="1"/>
</dbReference>
<evidence type="ECO:0000256" key="1">
    <source>
        <dbReference type="ARBA" id="ARBA00023015"/>
    </source>
</evidence>
<dbReference type="PROSITE" id="PS50932">
    <property type="entry name" value="HTH_LACI_2"/>
    <property type="match status" value="1"/>
</dbReference>
<organism evidence="5 6">
    <name type="scientific">Ammonicoccus fulvus</name>
    <dbReference type="NCBI Taxonomy" id="3138240"/>
    <lineage>
        <taxon>Bacteria</taxon>
        <taxon>Bacillati</taxon>
        <taxon>Actinomycetota</taxon>
        <taxon>Actinomycetes</taxon>
        <taxon>Propionibacteriales</taxon>
        <taxon>Propionibacteriaceae</taxon>
        <taxon>Ammonicoccus</taxon>
    </lineage>
</organism>
<accession>A0ABZ3FKJ9</accession>
<keyword evidence="1" id="KW-0805">Transcription regulation</keyword>
<evidence type="ECO:0000256" key="2">
    <source>
        <dbReference type="ARBA" id="ARBA00023125"/>
    </source>
</evidence>
<dbReference type="CDD" id="cd06267">
    <property type="entry name" value="PBP1_LacI_sugar_binding-like"/>
    <property type="match status" value="1"/>
</dbReference>
<dbReference type="SUPFAM" id="SSF53822">
    <property type="entry name" value="Periplasmic binding protein-like I"/>
    <property type="match status" value="1"/>
</dbReference>
<name>A0ABZ3FKJ9_9ACTN</name>
<sequence length="342" mass="36260">MSNDAERGPGLGPRSVTIYDVAAAAGVSPSTVSRVFSRPGRVSARMAKHVREVADKLGYHTEIAEPLPPRRDNHLIALAVSDITNPAYFGVIRGAEAAASERGHSLLLLDTQENPEREREQLERVLPIASGVVIASPRIPDHQLRMLAKQVPVVLINRVATGLAGVVPDNGRGVRRAVEHLASFGHTRIGYLAGPEASWTDGLRWRSMREAAMELSLTVVRINTQAPTVTGGRAAVQDVLNSRATAVVAYNDLIAIGLMGALEAIGVLVPNRISIIGFDNTMPAGLVTPALTTVGAPMLQLGGIAVSNVMAMAAGARWQHDGALVVPMRLVVRDSTGPLPRP</sequence>
<dbReference type="Pfam" id="PF00356">
    <property type="entry name" value="LacI"/>
    <property type="match status" value="1"/>
</dbReference>
<dbReference type="EMBL" id="CP154795">
    <property type="protein sequence ID" value="XAN06165.1"/>
    <property type="molecule type" value="Genomic_DNA"/>
</dbReference>
<evidence type="ECO:0000259" key="4">
    <source>
        <dbReference type="PROSITE" id="PS50932"/>
    </source>
</evidence>
<gene>
    <name evidence="5" type="ORF">AADG42_02205</name>
</gene>
<evidence type="ECO:0000313" key="6">
    <source>
        <dbReference type="Proteomes" id="UP001442841"/>
    </source>
</evidence>
<evidence type="ECO:0000256" key="3">
    <source>
        <dbReference type="ARBA" id="ARBA00023163"/>
    </source>
</evidence>
<dbReference type="SUPFAM" id="SSF47413">
    <property type="entry name" value="lambda repressor-like DNA-binding domains"/>
    <property type="match status" value="1"/>
</dbReference>
<feature type="domain" description="HTH lacI-type" evidence="4">
    <location>
        <begin position="16"/>
        <end position="60"/>
    </location>
</feature>
<dbReference type="GO" id="GO:0003677">
    <property type="term" value="F:DNA binding"/>
    <property type="evidence" value="ECO:0007669"/>
    <property type="project" value="UniProtKB-KW"/>
</dbReference>
<dbReference type="InterPro" id="IPR028082">
    <property type="entry name" value="Peripla_BP_I"/>
</dbReference>
<dbReference type="InterPro" id="IPR046335">
    <property type="entry name" value="LacI/GalR-like_sensor"/>
</dbReference>
<dbReference type="InterPro" id="IPR000843">
    <property type="entry name" value="HTH_LacI"/>
</dbReference>
<dbReference type="Pfam" id="PF13377">
    <property type="entry name" value="Peripla_BP_3"/>
    <property type="match status" value="1"/>
</dbReference>
<keyword evidence="3" id="KW-0804">Transcription</keyword>
<dbReference type="InterPro" id="IPR010982">
    <property type="entry name" value="Lambda_DNA-bd_dom_sf"/>
</dbReference>
<dbReference type="Gene3D" id="3.40.50.2300">
    <property type="match status" value="2"/>
</dbReference>
<evidence type="ECO:0000313" key="5">
    <source>
        <dbReference type="EMBL" id="XAN06165.1"/>
    </source>
</evidence>
<dbReference type="PANTHER" id="PTHR30146:SF147">
    <property type="entry name" value="HTH-TYPE TRANSCRIPTIONAL REGULATOR DEGA"/>
    <property type="match status" value="1"/>
</dbReference>
<keyword evidence="2 5" id="KW-0238">DNA-binding</keyword>
<dbReference type="CDD" id="cd01392">
    <property type="entry name" value="HTH_LacI"/>
    <property type="match status" value="1"/>
</dbReference>
<dbReference type="RefSeq" id="WP_425307597.1">
    <property type="nucleotide sequence ID" value="NZ_CP154795.1"/>
</dbReference>
<dbReference type="PANTHER" id="PTHR30146">
    <property type="entry name" value="LACI-RELATED TRANSCRIPTIONAL REPRESSOR"/>
    <property type="match status" value="1"/>
</dbReference>
<reference evidence="5 6" key="1">
    <citation type="submission" date="2024-04" db="EMBL/GenBank/DDBJ databases">
        <title>Isolation of an actinomycete strain from pig manure.</title>
        <authorList>
            <person name="Gong T."/>
            <person name="Yu Z."/>
            <person name="An M."/>
            <person name="Wei C."/>
            <person name="Yang W."/>
            <person name="Liu L."/>
        </authorList>
    </citation>
    <scope>NUCLEOTIDE SEQUENCE [LARGE SCALE GENOMIC DNA]</scope>
    <source>
        <strain evidence="5 6">ZF39</strain>
    </source>
</reference>
<dbReference type="Proteomes" id="UP001442841">
    <property type="component" value="Chromosome"/>
</dbReference>
<keyword evidence="6" id="KW-1185">Reference proteome</keyword>
<dbReference type="SMART" id="SM00354">
    <property type="entry name" value="HTH_LACI"/>
    <property type="match status" value="1"/>
</dbReference>
<protein>
    <submittedName>
        <fullName evidence="5">LacI family DNA-binding transcriptional regulator</fullName>
    </submittedName>
</protein>